<dbReference type="InterPro" id="IPR033756">
    <property type="entry name" value="YlxH/NBP35"/>
</dbReference>
<evidence type="ECO:0000313" key="5">
    <source>
        <dbReference type="Proteomes" id="UP000321155"/>
    </source>
</evidence>
<keyword evidence="5" id="KW-1185">Reference proteome</keyword>
<dbReference type="Pfam" id="PF10609">
    <property type="entry name" value="ParA"/>
    <property type="match status" value="1"/>
</dbReference>
<dbReference type="InterPro" id="IPR027417">
    <property type="entry name" value="P-loop_NTPase"/>
</dbReference>
<dbReference type="InterPro" id="IPR050625">
    <property type="entry name" value="ParA/MinD_ATPase"/>
</dbReference>
<organism evidence="4 5">
    <name type="scientific">Kocuria flava</name>
    <dbReference type="NCBI Taxonomy" id="446860"/>
    <lineage>
        <taxon>Bacteria</taxon>
        <taxon>Bacillati</taxon>
        <taxon>Actinomycetota</taxon>
        <taxon>Actinomycetes</taxon>
        <taxon>Micrococcales</taxon>
        <taxon>Micrococcaceae</taxon>
        <taxon>Kocuria</taxon>
    </lineage>
</organism>
<protein>
    <submittedName>
        <fullName evidence="4">Pilus biosynthesis protein CpaE</fullName>
    </submittedName>
</protein>
<dbReference type="EMBL" id="BJZR01000044">
    <property type="protein sequence ID" value="GEO92457.1"/>
    <property type="molecule type" value="Genomic_DNA"/>
</dbReference>
<keyword evidence="1" id="KW-0547">Nucleotide-binding</keyword>
<reference evidence="4 5" key="1">
    <citation type="submission" date="2019-07" db="EMBL/GenBank/DDBJ databases">
        <title>Whole genome shotgun sequence of Kocuria flava NBRC 107626.</title>
        <authorList>
            <person name="Hosoyama A."/>
            <person name="Uohara A."/>
            <person name="Ohji S."/>
            <person name="Ichikawa N."/>
        </authorList>
    </citation>
    <scope>NUCLEOTIDE SEQUENCE [LARGE SCALE GENOMIC DNA]</scope>
    <source>
        <strain evidence="4 5">NBRC 107626</strain>
    </source>
</reference>
<dbReference type="RefSeq" id="WP_112254985.1">
    <property type="nucleotide sequence ID" value="NZ_BJZR01000044.1"/>
</dbReference>
<evidence type="ECO:0000313" key="4">
    <source>
        <dbReference type="EMBL" id="GEO92457.1"/>
    </source>
</evidence>
<keyword evidence="2" id="KW-0067">ATP-binding</keyword>
<feature type="region of interest" description="Disordered" evidence="3">
    <location>
        <begin position="136"/>
        <end position="156"/>
    </location>
</feature>
<evidence type="ECO:0000256" key="3">
    <source>
        <dbReference type="SAM" id="MobiDB-lite"/>
    </source>
</evidence>
<sequence length="448" mass="45310">MSLPLVTLGVSTWPLVDGLERLHGPVTVVRRCLDLAELLAAARTGLARAVLVAEGAEELTASLAEQLRLGGAVLLVLEGHDARRLAALGAVVVPEAAGPEETARLVEKAVADGARAPGTAGYAEVGAAAGAGAVPDGAAATGGEDAAEPPAATGPRGPVVAVWGPTGAPGRTTVAVNLAAELALVGRETVLLDADTYGPSVAASLGMLDEAAGLAQACRLAEQGRLDGAALRRTVADVAVAGRTLGVLTGLTRQDRWPELRSGAVATVLGASAREYAATVVDCGFALEADEELSFDTLAPRRHAAALTVLERADVVVAVGAADTVGIPRLLKALPEAVAAAPQARLLVVVNKVRRAAAGRDPELAVREAWARYGPGGAPELFLPWDPGALDEALLAGAVLAESAPGAPVREALRGAAGRVLGDGDPAEQPVPARGTTLGRRIRGRLRR</sequence>
<dbReference type="Proteomes" id="UP000321155">
    <property type="component" value="Unassembled WGS sequence"/>
</dbReference>
<evidence type="ECO:0000256" key="1">
    <source>
        <dbReference type="ARBA" id="ARBA00022741"/>
    </source>
</evidence>
<evidence type="ECO:0000256" key="2">
    <source>
        <dbReference type="ARBA" id="ARBA00022840"/>
    </source>
</evidence>
<dbReference type="Gene3D" id="3.40.50.300">
    <property type="entry name" value="P-loop containing nucleotide triphosphate hydrolases"/>
    <property type="match status" value="1"/>
</dbReference>
<dbReference type="SUPFAM" id="SSF52540">
    <property type="entry name" value="P-loop containing nucleoside triphosphate hydrolases"/>
    <property type="match status" value="1"/>
</dbReference>
<feature type="compositionally biased region" description="Low complexity" evidence="3">
    <location>
        <begin position="136"/>
        <end position="155"/>
    </location>
</feature>
<proteinExistence type="predicted"/>
<accession>A0ABQ0X4U8</accession>
<comment type="caution">
    <text evidence="4">The sequence shown here is derived from an EMBL/GenBank/DDBJ whole genome shotgun (WGS) entry which is preliminary data.</text>
</comment>
<dbReference type="PANTHER" id="PTHR43384">
    <property type="entry name" value="SEPTUM SITE-DETERMINING PROTEIN MIND HOMOLOG, CHLOROPLASTIC-RELATED"/>
    <property type="match status" value="1"/>
</dbReference>
<dbReference type="PANTHER" id="PTHR43384:SF6">
    <property type="entry name" value="SEPTUM SITE-DETERMINING PROTEIN MIND HOMOLOG, CHLOROPLASTIC"/>
    <property type="match status" value="1"/>
</dbReference>
<name>A0ABQ0X4U8_9MICC</name>
<gene>
    <name evidence="4" type="ORF">KFL01_17630</name>
</gene>